<dbReference type="Proteomes" id="UP001165136">
    <property type="component" value="Unassembled WGS sequence"/>
</dbReference>
<evidence type="ECO:0000256" key="4">
    <source>
        <dbReference type="ARBA" id="ARBA00022827"/>
    </source>
</evidence>
<evidence type="ECO:0000256" key="3">
    <source>
        <dbReference type="ARBA" id="ARBA00022630"/>
    </source>
</evidence>
<feature type="domain" description="Acyl-CoA oxidase/dehydrogenase middle" evidence="8">
    <location>
        <begin position="139"/>
        <end position="236"/>
    </location>
</feature>
<feature type="domain" description="Acyl-CoA dehydrogenase/oxidase N-terminal" evidence="9">
    <location>
        <begin position="24"/>
        <end position="134"/>
    </location>
</feature>
<dbReference type="InterPro" id="IPR037069">
    <property type="entry name" value="AcylCoA_DH/ox_N_sf"/>
</dbReference>
<dbReference type="InterPro" id="IPR013786">
    <property type="entry name" value="AcylCoA_DH/ox_N"/>
</dbReference>
<keyword evidence="4 6" id="KW-0274">FAD</keyword>
<evidence type="ECO:0000259" key="7">
    <source>
        <dbReference type="Pfam" id="PF00441"/>
    </source>
</evidence>
<dbReference type="CDD" id="cd00567">
    <property type="entry name" value="ACAD"/>
    <property type="match status" value="1"/>
</dbReference>
<dbReference type="AlphaFoldDB" id="A0A9W6R4A8"/>
<feature type="domain" description="Acyl-CoA dehydrogenase/oxidase C-terminal" evidence="7">
    <location>
        <begin position="248"/>
        <end position="396"/>
    </location>
</feature>
<dbReference type="Pfam" id="PF00441">
    <property type="entry name" value="Acyl-CoA_dh_1"/>
    <property type="match status" value="1"/>
</dbReference>
<dbReference type="PIRSF" id="PIRSF016578">
    <property type="entry name" value="HsaA"/>
    <property type="match status" value="1"/>
</dbReference>
<dbReference type="FunFam" id="2.40.110.10:FF:000002">
    <property type="entry name" value="Acyl-CoA dehydrogenase fadE12"/>
    <property type="match status" value="1"/>
</dbReference>
<dbReference type="InterPro" id="IPR009100">
    <property type="entry name" value="AcylCoA_DH/oxidase_NM_dom_sf"/>
</dbReference>
<keyword evidence="11" id="KW-1185">Reference proteome</keyword>
<dbReference type="InterPro" id="IPR046373">
    <property type="entry name" value="Acyl-CoA_Oxase/DH_mid-dom_sf"/>
</dbReference>
<evidence type="ECO:0000256" key="6">
    <source>
        <dbReference type="RuleBase" id="RU362125"/>
    </source>
</evidence>
<dbReference type="EMBL" id="BSTI01000014">
    <property type="protein sequence ID" value="GLY69003.1"/>
    <property type="molecule type" value="Genomic_DNA"/>
</dbReference>
<evidence type="ECO:0000256" key="1">
    <source>
        <dbReference type="ARBA" id="ARBA00001974"/>
    </source>
</evidence>
<dbReference type="Gene3D" id="1.20.140.10">
    <property type="entry name" value="Butyryl-CoA Dehydrogenase, subunit A, domain 3"/>
    <property type="match status" value="1"/>
</dbReference>
<dbReference type="PANTHER" id="PTHR43884:SF12">
    <property type="entry name" value="ISOVALERYL-COA DEHYDROGENASE, MITOCHONDRIAL-RELATED"/>
    <property type="match status" value="1"/>
</dbReference>
<evidence type="ECO:0000256" key="5">
    <source>
        <dbReference type="ARBA" id="ARBA00023002"/>
    </source>
</evidence>
<dbReference type="SUPFAM" id="SSF56645">
    <property type="entry name" value="Acyl-CoA dehydrogenase NM domain-like"/>
    <property type="match status" value="1"/>
</dbReference>
<dbReference type="PANTHER" id="PTHR43884">
    <property type="entry name" value="ACYL-COA DEHYDROGENASE"/>
    <property type="match status" value="1"/>
</dbReference>
<dbReference type="Pfam" id="PF02770">
    <property type="entry name" value="Acyl-CoA_dh_M"/>
    <property type="match status" value="1"/>
</dbReference>
<proteinExistence type="inferred from homology"/>
<dbReference type="Pfam" id="PF02771">
    <property type="entry name" value="Acyl-CoA_dh_N"/>
    <property type="match status" value="1"/>
</dbReference>
<dbReference type="GO" id="GO:0003995">
    <property type="term" value="F:acyl-CoA dehydrogenase activity"/>
    <property type="evidence" value="ECO:0007669"/>
    <property type="project" value="TreeGrafter"/>
</dbReference>
<dbReference type="GO" id="GO:0050660">
    <property type="term" value="F:flavin adenine dinucleotide binding"/>
    <property type="evidence" value="ECO:0007669"/>
    <property type="project" value="InterPro"/>
</dbReference>
<evidence type="ECO:0000259" key="9">
    <source>
        <dbReference type="Pfam" id="PF02771"/>
    </source>
</evidence>
<organism evidence="10 11">
    <name type="scientific">Amycolatopsis taiwanensis</name>
    <dbReference type="NCBI Taxonomy" id="342230"/>
    <lineage>
        <taxon>Bacteria</taxon>
        <taxon>Bacillati</taxon>
        <taxon>Actinomycetota</taxon>
        <taxon>Actinomycetes</taxon>
        <taxon>Pseudonocardiales</taxon>
        <taxon>Pseudonocardiaceae</taxon>
        <taxon>Amycolatopsis</taxon>
    </lineage>
</organism>
<dbReference type="Gene3D" id="1.10.540.10">
    <property type="entry name" value="Acyl-CoA dehydrogenase/oxidase, N-terminal domain"/>
    <property type="match status" value="1"/>
</dbReference>
<comment type="caution">
    <text evidence="10">The sequence shown here is derived from an EMBL/GenBank/DDBJ whole genome shotgun (WGS) entry which is preliminary data.</text>
</comment>
<sequence length="404" mass="43155">MQSGTVRGQDRPAGWHVEAVTTDSPDQAEIRELTRSILADRAPDDRVARLDESETFDEEFYRHLGAAGLIGLDADPAAGADADPRHEIVVLEELGAGHTSMAVCLVVQYMALRLLSHYGGDDQRKRVLVPLAEGRGRAAFALSEEDGGTDIARAMRTKAVRDGAGWVLTGRKTWISGAATAGHAIVLARTSEEIRSAIDGITMFLVPLDADGISVRVLDTAGIHGLDTCEVTFDDVRLDDSTVLGEAGAGFRQVIGTLNGERLNAAAVALGIARGALRSAIEYASQRQAFGRSIGSFQALQHGLVDGAVQVESARGLLTRAAEAAHAGDGRSEALSAMAKVAAADAATDITDTGMRVMGGAGYSREYPMQRYFRDARLYTFAPLTNEMLRNFIGERWLGLPRSY</sequence>
<comment type="similarity">
    <text evidence="2 6">Belongs to the acyl-CoA dehydrogenase family.</text>
</comment>
<reference evidence="10" key="1">
    <citation type="submission" date="2023-03" db="EMBL/GenBank/DDBJ databases">
        <title>Amycolatopsis taiwanensis NBRC 103393.</title>
        <authorList>
            <person name="Ichikawa N."/>
            <person name="Sato H."/>
            <person name="Tonouchi N."/>
        </authorList>
    </citation>
    <scope>NUCLEOTIDE SEQUENCE</scope>
    <source>
        <strain evidence="10">NBRC 103393</strain>
    </source>
</reference>
<accession>A0A9W6R4A8</accession>
<evidence type="ECO:0000256" key="2">
    <source>
        <dbReference type="ARBA" id="ARBA00009347"/>
    </source>
</evidence>
<keyword evidence="3 6" id="KW-0285">Flavoprotein</keyword>
<dbReference type="InterPro" id="IPR036250">
    <property type="entry name" value="AcylCo_DH-like_C"/>
</dbReference>
<dbReference type="Gene3D" id="2.40.110.10">
    <property type="entry name" value="Butyryl-CoA Dehydrogenase, subunit A, domain 2"/>
    <property type="match status" value="1"/>
</dbReference>
<keyword evidence="5 6" id="KW-0560">Oxidoreductase</keyword>
<dbReference type="FunFam" id="1.20.140.10:FF:000004">
    <property type="entry name" value="Acyl-CoA dehydrogenase FadE25"/>
    <property type="match status" value="1"/>
</dbReference>
<protein>
    <submittedName>
        <fullName evidence="10">Acyl-CoA dehydrogenase</fullName>
    </submittedName>
</protein>
<dbReference type="InterPro" id="IPR006091">
    <property type="entry name" value="Acyl-CoA_Oxase/DH_mid-dom"/>
</dbReference>
<comment type="cofactor">
    <cofactor evidence="1 6">
        <name>FAD</name>
        <dbReference type="ChEBI" id="CHEBI:57692"/>
    </cofactor>
</comment>
<dbReference type="InterPro" id="IPR009075">
    <property type="entry name" value="AcylCo_DH/oxidase_C"/>
</dbReference>
<evidence type="ECO:0000259" key="8">
    <source>
        <dbReference type="Pfam" id="PF02770"/>
    </source>
</evidence>
<gene>
    <name evidence="10" type="ORF">Atai01_56220</name>
</gene>
<evidence type="ECO:0000313" key="10">
    <source>
        <dbReference type="EMBL" id="GLY69003.1"/>
    </source>
</evidence>
<evidence type="ECO:0000313" key="11">
    <source>
        <dbReference type="Proteomes" id="UP001165136"/>
    </source>
</evidence>
<dbReference type="RefSeq" id="WP_285488746.1">
    <property type="nucleotide sequence ID" value="NZ_BSTI01000014.1"/>
</dbReference>
<dbReference type="SUPFAM" id="SSF47203">
    <property type="entry name" value="Acyl-CoA dehydrogenase C-terminal domain-like"/>
    <property type="match status" value="1"/>
</dbReference>
<name>A0A9W6R4A8_9PSEU</name>